<keyword evidence="5 9" id="KW-0949">S-adenosyl-L-methionine</keyword>
<gene>
    <name evidence="9" type="primary">bioA</name>
    <name evidence="10" type="ORF">GGQ74_000796</name>
</gene>
<dbReference type="EC" id="2.6.1.62" evidence="9"/>
<feature type="modified residue" description="N6-(pyridoxal phosphate)lysine" evidence="9">
    <location>
        <position position="276"/>
    </location>
</feature>
<dbReference type="NCBIfam" id="NF004624">
    <property type="entry name" value="PRK05964.1"/>
    <property type="match status" value="1"/>
</dbReference>
<comment type="catalytic activity">
    <reaction evidence="8 9">
        <text>(8S)-8-amino-7-oxononanoate + S-adenosyl-L-methionine = S-adenosyl-4-methylsulfanyl-2-oxobutanoate + (7R,8S)-7,8-diammoniononanoate</text>
        <dbReference type="Rhea" id="RHEA:16861"/>
        <dbReference type="ChEBI" id="CHEBI:16490"/>
        <dbReference type="ChEBI" id="CHEBI:59789"/>
        <dbReference type="ChEBI" id="CHEBI:149468"/>
        <dbReference type="ChEBI" id="CHEBI:149469"/>
        <dbReference type="EC" id="2.6.1.62"/>
    </reaction>
</comment>
<dbReference type="Gene3D" id="3.90.1150.10">
    <property type="entry name" value="Aspartate Aminotransferase, domain 1"/>
    <property type="match status" value="1"/>
</dbReference>
<evidence type="ECO:0000256" key="3">
    <source>
        <dbReference type="ARBA" id="ARBA00022576"/>
    </source>
</evidence>
<dbReference type="PROSITE" id="PS00600">
    <property type="entry name" value="AA_TRANSFER_CLASS_3"/>
    <property type="match status" value="1"/>
</dbReference>
<comment type="subcellular location">
    <subcellularLocation>
        <location evidence="9">Cytoplasm</location>
    </subcellularLocation>
</comment>
<reference evidence="10 11" key="1">
    <citation type="submission" date="2020-03" db="EMBL/GenBank/DDBJ databases">
        <title>Genomic Encyclopedia of Type Strains, Phase IV (KMG-IV): sequencing the most valuable type-strain genomes for metagenomic binning, comparative biology and taxonomic classification.</title>
        <authorList>
            <person name="Goeker M."/>
        </authorList>
    </citation>
    <scope>NUCLEOTIDE SEQUENCE [LARGE SCALE GENOMIC DNA]</scope>
    <source>
        <strain evidence="10 11">DSM 24233</strain>
    </source>
</reference>
<dbReference type="AlphaFoldDB" id="A0A846QEI0"/>
<feature type="binding site" evidence="9">
    <location>
        <begin position="113"/>
        <end position="114"/>
    </location>
    <ligand>
        <name>pyridoxal 5'-phosphate</name>
        <dbReference type="ChEBI" id="CHEBI:597326"/>
    </ligand>
</feature>
<dbReference type="PANTHER" id="PTHR42684:SF17">
    <property type="entry name" value="ADENOSYLMETHIONINE-8-AMINO-7-OXONONANOATE AMINOTRANSFERASE"/>
    <property type="match status" value="1"/>
</dbReference>
<keyword evidence="7 9" id="KW-0663">Pyridoxal phosphate</keyword>
<evidence type="ECO:0000313" key="10">
    <source>
        <dbReference type="EMBL" id="NJB67156.1"/>
    </source>
</evidence>
<feature type="binding site" evidence="9">
    <location>
        <position position="309"/>
    </location>
    <ligand>
        <name>substrate</name>
    </ligand>
</feature>
<dbReference type="PANTHER" id="PTHR42684">
    <property type="entry name" value="ADENOSYLMETHIONINE-8-AMINO-7-OXONONANOATE AMINOTRANSFERASE"/>
    <property type="match status" value="1"/>
</dbReference>
<dbReference type="FunFam" id="3.40.640.10:FF:000041">
    <property type="entry name" value="Adenosylmethionine-8-amino-7-oxononanoate aminotransferase"/>
    <property type="match status" value="1"/>
</dbReference>
<comment type="pathway">
    <text evidence="2 9">Cofactor biosynthesis; biotin biosynthesis; 7,8-diaminononanoate from 8-amino-7-oxononanoate (SAM route): step 1/1.</text>
</comment>
<dbReference type="InterPro" id="IPR005815">
    <property type="entry name" value="BioA"/>
</dbReference>
<dbReference type="InterPro" id="IPR015422">
    <property type="entry name" value="PyrdxlP-dep_Trfase_small"/>
</dbReference>
<evidence type="ECO:0000256" key="8">
    <source>
        <dbReference type="ARBA" id="ARBA00048449"/>
    </source>
</evidence>
<dbReference type="HAMAP" id="MF_00834">
    <property type="entry name" value="BioA"/>
    <property type="match status" value="1"/>
</dbReference>
<feature type="binding site" evidence="9">
    <location>
        <position position="247"/>
    </location>
    <ligand>
        <name>pyridoxal 5'-phosphate</name>
        <dbReference type="ChEBI" id="CHEBI:597326"/>
    </ligand>
</feature>
<keyword evidence="11" id="KW-1185">Reference proteome</keyword>
<feature type="binding site" evidence="9">
    <location>
        <position position="53"/>
    </location>
    <ligand>
        <name>substrate</name>
    </ligand>
</feature>
<evidence type="ECO:0000256" key="6">
    <source>
        <dbReference type="ARBA" id="ARBA00022756"/>
    </source>
</evidence>
<dbReference type="NCBIfam" id="NF005940">
    <property type="entry name" value="PRK07986.1"/>
    <property type="match status" value="1"/>
</dbReference>
<dbReference type="Proteomes" id="UP000580856">
    <property type="component" value="Unassembled WGS sequence"/>
</dbReference>
<dbReference type="UniPathway" id="UPA00078">
    <property type="reaction ID" value="UER00160"/>
</dbReference>
<comment type="function">
    <text evidence="9">Catalyzes the transfer of the alpha-amino group from S-adenosyl-L-methionine (SAM) to 7-keto-8-aminopelargonic acid (KAPA) to form 7,8-diaminopelargonic acid (DAPA). It is the only aminotransferase known to utilize SAM as an amino donor.</text>
</comment>
<feature type="binding site" evidence="9">
    <location>
        <begin position="310"/>
        <end position="311"/>
    </location>
    <ligand>
        <name>pyridoxal 5'-phosphate</name>
        <dbReference type="ChEBI" id="CHEBI:597326"/>
    </ligand>
</feature>
<dbReference type="CDD" id="cd00610">
    <property type="entry name" value="OAT_like"/>
    <property type="match status" value="1"/>
</dbReference>
<dbReference type="GO" id="GO:0005737">
    <property type="term" value="C:cytoplasm"/>
    <property type="evidence" value="ECO:0007669"/>
    <property type="project" value="UniProtKB-SubCell"/>
</dbReference>
<organism evidence="10 11">
    <name type="scientific">Desulfobaculum xiamenense</name>
    <dbReference type="NCBI Taxonomy" id="995050"/>
    <lineage>
        <taxon>Bacteria</taxon>
        <taxon>Pseudomonadati</taxon>
        <taxon>Thermodesulfobacteriota</taxon>
        <taxon>Desulfovibrionia</taxon>
        <taxon>Desulfovibrionales</taxon>
        <taxon>Desulfovibrionaceae</taxon>
        <taxon>Desulfobaculum</taxon>
    </lineage>
</organism>
<dbReference type="GO" id="GO:0030170">
    <property type="term" value="F:pyridoxal phosphate binding"/>
    <property type="evidence" value="ECO:0007669"/>
    <property type="project" value="UniProtKB-UniRule"/>
</dbReference>
<dbReference type="InterPro" id="IPR015424">
    <property type="entry name" value="PyrdxlP-dep_Trfase"/>
</dbReference>
<comment type="caution">
    <text evidence="10">The sequence shown here is derived from an EMBL/GenBank/DDBJ whole genome shotgun (WGS) entry which is preliminary data.</text>
</comment>
<keyword evidence="6 9" id="KW-0093">Biotin biosynthesis</keyword>
<dbReference type="EMBL" id="JAATJA010000001">
    <property type="protein sequence ID" value="NJB67156.1"/>
    <property type="molecule type" value="Genomic_DNA"/>
</dbReference>
<evidence type="ECO:0000313" key="11">
    <source>
        <dbReference type="Proteomes" id="UP000580856"/>
    </source>
</evidence>
<sequence>MQTKDILEFDRTHIWHPYTSMIDPLPVYPVERAEGVRLHLADGRVLVDGMSSWWAAIHGYSHPVLVDALARQAQTMSHVMFGGITHRPAVELASRLVRMTPAPLERVFFSDSGSVAVEVAIKMAFQYWLSKGERRRTKLLTVRGGYHGDTFETMSVCDPENGMHGMFSGVLPQHLFAPVPSPAFGDAWNDAHFEAFETLLRANEGDIAAVILEPVVQGAGGMRFYSPEYLRRVRGLCDETGILLIADEIATGFGRTGTLFACEHAGIAPDIMCVGKALTGGMMTLAATLATAEVAEGISRGELSVLMHGPTFMANPLACAVACASIDLLESSPWRERVSAIETQLREELAPCADADTVADVRALGAIGVVETVRPVNMAAMQRFFVERGVWVRPFGRLVYIMPPFVTEPDDLSLLTHAVRDAARDPRLFS</sequence>
<feature type="binding site" evidence="9">
    <location>
        <position position="146"/>
    </location>
    <ligand>
        <name>substrate</name>
    </ligand>
</feature>
<dbReference type="Pfam" id="PF00202">
    <property type="entry name" value="Aminotran_3"/>
    <property type="match status" value="1"/>
</dbReference>
<dbReference type="GO" id="GO:0009102">
    <property type="term" value="P:biotin biosynthetic process"/>
    <property type="evidence" value="ECO:0007669"/>
    <property type="project" value="UniProtKB-UniRule"/>
</dbReference>
<evidence type="ECO:0000256" key="2">
    <source>
        <dbReference type="ARBA" id="ARBA00005063"/>
    </source>
</evidence>
<dbReference type="NCBIfam" id="TIGR00508">
    <property type="entry name" value="bioA"/>
    <property type="match status" value="1"/>
</dbReference>
<keyword evidence="3 9" id="KW-0032">Aminotransferase</keyword>
<keyword evidence="4 9" id="KW-0808">Transferase</keyword>
<evidence type="ECO:0000256" key="9">
    <source>
        <dbReference type="HAMAP-Rule" id="MF_00834"/>
    </source>
</evidence>
<comment type="similarity">
    <text evidence="9">Belongs to the class-III pyridoxal-phosphate-dependent aminotransferase family. BioA subfamily.</text>
</comment>
<dbReference type="Gene3D" id="3.40.640.10">
    <property type="entry name" value="Type I PLP-dependent aspartate aminotransferase-like (Major domain)"/>
    <property type="match status" value="1"/>
</dbReference>
<name>A0A846QEI0_9BACT</name>
<feature type="site" description="Participates in the substrate recognition with KAPA and in a stacking interaction with the adenine ring of SAM" evidence="9">
    <location>
        <position position="18"/>
    </location>
</feature>
<comment type="cofactor">
    <cofactor evidence="1 9">
        <name>pyridoxal 5'-phosphate</name>
        <dbReference type="ChEBI" id="CHEBI:597326"/>
    </cofactor>
</comment>
<proteinExistence type="inferred from homology"/>
<evidence type="ECO:0000256" key="4">
    <source>
        <dbReference type="ARBA" id="ARBA00022679"/>
    </source>
</evidence>
<feature type="binding site" evidence="9">
    <location>
        <position position="276"/>
    </location>
    <ligand>
        <name>substrate</name>
    </ligand>
</feature>
<evidence type="ECO:0000256" key="7">
    <source>
        <dbReference type="ARBA" id="ARBA00022898"/>
    </source>
</evidence>
<dbReference type="GO" id="GO:0004015">
    <property type="term" value="F:adenosylmethionine-8-amino-7-oxononanoate transaminase activity"/>
    <property type="evidence" value="ECO:0007669"/>
    <property type="project" value="UniProtKB-UniRule"/>
</dbReference>
<dbReference type="InterPro" id="IPR049704">
    <property type="entry name" value="Aminotrans_3_PPA_site"/>
</dbReference>
<comment type="subunit">
    <text evidence="9">Homodimer.</text>
</comment>
<keyword evidence="9" id="KW-0963">Cytoplasm</keyword>
<protein>
    <recommendedName>
        <fullName evidence="9">Adenosylmethionine-8-amino-7-oxononanoate aminotransferase</fullName>
        <ecNumber evidence="9">2.6.1.62</ecNumber>
    </recommendedName>
    <alternativeName>
        <fullName evidence="9">7,8-diamino-pelargonic acid aminotransferase</fullName>
        <shortName evidence="9">DAPA AT</shortName>
        <shortName evidence="9">DAPA aminotransferase</shortName>
    </alternativeName>
    <alternativeName>
        <fullName evidence="9">7,8-diaminononanoate synthase</fullName>
        <shortName evidence="9">DANS</shortName>
    </alternativeName>
    <alternativeName>
        <fullName evidence="9">Diaminopelargonic acid synthase</fullName>
    </alternativeName>
</protein>
<dbReference type="SUPFAM" id="SSF53383">
    <property type="entry name" value="PLP-dependent transferases"/>
    <property type="match status" value="1"/>
</dbReference>
<dbReference type="InterPro" id="IPR005814">
    <property type="entry name" value="Aminotrans_3"/>
</dbReference>
<evidence type="ECO:0000256" key="1">
    <source>
        <dbReference type="ARBA" id="ARBA00001933"/>
    </source>
</evidence>
<dbReference type="RefSeq" id="WP_167940236.1">
    <property type="nucleotide sequence ID" value="NZ_JAATJA010000001.1"/>
</dbReference>
<evidence type="ECO:0000256" key="5">
    <source>
        <dbReference type="ARBA" id="ARBA00022691"/>
    </source>
</evidence>
<dbReference type="InterPro" id="IPR015421">
    <property type="entry name" value="PyrdxlP-dep_Trfase_major"/>
</dbReference>
<feature type="binding site" evidence="9">
    <location>
        <position position="393"/>
    </location>
    <ligand>
        <name>substrate</name>
    </ligand>
</feature>
<accession>A0A846QEI0</accession>